<gene>
    <name evidence="4" type="ORF">SAMN05421540_11030</name>
</gene>
<evidence type="ECO:0000259" key="3">
    <source>
        <dbReference type="Pfam" id="PF13439"/>
    </source>
</evidence>
<dbReference type="GO" id="GO:0016757">
    <property type="term" value="F:glycosyltransferase activity"/>
    <property type="evidence" value="ECO:0007669"/>
    <property type="project" value="InterPro"/>
</dbReference>
<protein>
    <submittedName>
        <fullName evidence="4">Glycosyltransferase involved in cell wall bisynthesis</fullName>
    </submittedName>
</protein>
<sequence>MILQIANDYSGSTVYKSLAQALDEKGLTQVIYTSIREKSLIGKNKIDFKDPNSKIIYSPILNSHTDRIFYKQKIKKILKDVDSKIDVQTISCIHAHTWYSDGGVAYELSKKYNIPYIIAIRNTDLNLFWKLPHLKKYGLEILKNASRVILISKTYKDRVLRDSKIKPLIHSKYSFIPNGIDDFWIQNREERKESIPNIPKLLFIGKFSPGKNVMRLIQAVESLKKQGIPCELNLIGGGGKAETKILEFIKNKKNITFHGKIFDKERLKEFYIRSDIYTMPSKAETFGLVYIEALSQGIPVVFTKNEGIDGLYKRNIGEAVDYNSVESIANGIRRIIINYNNYNFSPKEIIKNHEWKEIAIEYIQIYKAITI</sequence>
<dbReference type="SUPFAM" id="SSF53756">
    <property type="entry name" value="UDP-Glycosyltransferase/glycogen phosphorylase"/>
    <property type="match status" value="1"/>
</dbReference>
<evidence type="ECO:0000313" key="5">
    <source>
        <dbReference type="Proteomes" id="UP000198820"/>
    </source>
</evidence>
<evidence type="ECO:0000259" key="2">
    <source>
        <dbReference type="Pfam" id="PF00534"/>
    </source>
</evidence>
<dbReference type="PANTHER" id="PTHR46401">
    <property type="entry name" value="GLYCOSYLTRANSFERASE WBBK-RELATED"/>
    <property type="match status" value="1"/>
</dbReference>
<dbReference type="CDD" id="cd03801">
    <property type="entry name" value="GT4_PimA-like"/>
    <property type="match status" value="1"/>
</dbReference>
<dbReference type="InterPro" id="IPR028098">
    <property type="entry name" value="Glyco_trans_4-like_N"/>
</dbReference>
<name>A0A1H4D9K4_9FLAO</name>
<evidence type="ECO:0000256" key="1">
    <source>
        <dbReference type="ARBA" id="ARBA00022679"/>
    </source>
</evidence>
<organism evidence="4 5">
    <name type="scientific">Psychroflexus halocasei</name>
    <dbReference type="NCBI Taxonomy" id="908615"/>
    <lineage>
        <taxon>Bacteria</taxon>
        <taxon>Pseudomonadati</taxon>
        <taxon>Bacteroidota</taxon>
        <taxon>Flavobacteriia</taxon>
        <taxon>Flavobacteriales</taxon>
        <taxon>Flavobacteriaceae</taxon>
        <taxon>Psychroflexus</taxon>
    </lineage>
</organism>
<dbReference type="Pfam" id="PF00534">
    <property type="entry name" value="Glycos_transf_1"/>
    <property type="match status" value="1"/>
</dbReference>
<feature type="domain" description="Glycosyl transferase family 1" evidence="2">
    <location>
        <begin position="192"/>
        <end position="340"/>
    </location>
</feature>
<reference evidence="4 5" key="1">
    <citation type="submission" date="2016-10" db="EMBL/GenBank/DDBJ databases">
        <authorList>
            <person name="de Groot N.N."/>
        </authorList>
    </citation>
    <scope>NUCLEOTIDE SEQUENCE [LARGE SCALE GENOMIC DNA]</scope>
    <source>
        <strain evidence="4 5">DSM 23581</strain>
    </source>
</reference>
<dbReference type="Proteomes" id="UP000198820">
    <property type="component" value="Unassembled WGS sequence"/>
</dbReference>
<dbReference type="Pfam" id="PF13439">
    <property type="entry name" value="Glyco_transf_4"/>
    <property type="match status" value="1"/>
</dbReference>
<dbReference type="EMBL" id="FNQF01000010">
    <property type="protein sequence ID" value="SEA69371.1"/>
    <property type="molecule type" value="Genomic_DNA"/>
</dbReference>
<dbReference type="Gene3D" id="3.40.50.2000">
    <property type="entry name" value="Glycogen Phosphorylase B"/>
    <property type="match status" value="2"/>
</dbReference>
<dbReference type="PANTHER" id="PTHR46401:SF2">
    <property type="entry name" value="GLYCOSYLTRANSFERASE WBBK-RELATED"/>
    <property type="match status" value="1"/>
</dbReference>
<dbReference type="AlphaFoldDB" id="A0A1H4D9K4"/>
<keyword evidence="1 4" id="KW-0808">Transferase</keyword>
<dbReference type="STRING" id="908615.SAMN05421540_11030"/>
<evidence type="ECO:0000313" key="4">
    <source>
        <dbReference type="EMBL" id="SEA69371.1"/>
    </source>
</evidence>
<accession>A0A1H4D9K4</accession>
<dbReference type="InterPro" id="IPR001296">
    <property type="entry name" value="Glyco_trans_1"/>
</dbReference>
<feature type="domain" description="Glycosyltransferase subfamily 4-like N-terminal" evidence="3">
    <location>
        <begin position="13"/>
        <end position="181"/>
    </location>
</feature>
<keyword evidence="5" id="KW-1185">Reference proteome</keyword>
<dbReference type="RefSeq" id="WP_093245284.1">
    <property type="nucleotide sequence ID" value="NZ_FNQF01000010.1"/>
</dbReference>
<proteinExistence type="predicted"/>